<evidence type="ECO:0000313" key="3">
    <source>
        <dbReference type="EMBL" id="EXJ67367.1"/>
    </source>
</evidence>
<organism evidence="3 4">
    <name type="scientific">Cladophialophora psammophila CBS 110553</name>
    <dbReference type="NCBI Taxonomy" id="1182543"/>
    <lineage>
        <taxon>Eukaryota</taxon>
        <taxon>Fungi</taxon>
        <taxon>Dikarya</taxon>
        <taxon>Ascomycota</taxon>
        <taxon>Pezizomycotina</taxon>
        <taxon>Eurotiomycetes</taxon>
        <taxon>Chaetothyriomycetidae</taxon>
        <taxon>Chaetothyriales</taxon>
        <taxon>Herpotrichiellaceae</taxon>
        <taxon>Cladophialophora</taxon>
    </lineage>
</organism>
<feature type="coiled-coil region" evidence="1">
    <location>
        <begin position="72"/>
        <end position="109"/>
    </location>
</feature>
<feature type="region of interest" description="Disordered" evidence="2">
    <location>
        <begin position="303"/>
        <end position="422"/>
    </location>
</feature>
<feature type="compositionally biased region" description="Polar residues" evidence="2">
    <location>
        <begin position="112"/>
        <end position="121"/>
    </location>
</feature>
<feature type="compositionally biased region" description="Acidic residues" evidence="2">
    <location>
        <begin position="329"/>
        <end position="341"/>
    </location>
</feature>
<comment type="caution">
    <text evidence="3">The sequence shown here is derived from an EMBL/GenBank/DDBJ whole genome shotgun (WGS) entry which is preliminary data.</text>
</comment>
<dbReference type="OrthoDB" id="4152510at2759"/>
<dbReference type="HOGENOM" id="CLU_017267_0_0_1"/>
<dbReference type="GeneID" id="19194076"/>
<feature type="region of interest" description="Disordered" evidence="2">
    <location>
        <begin position="112"/>
        <end position="231"/>
    </location>
</feature>
<feature type="region of interest" description="Disordered" evidence="2">
    <location>
        <begin position="511"/>
        <end position="601"/>
    </location>
</feature>
<feature type="compositionally biased region" description="Basic and acidic residues" evidence="2">
    <location>
        <begin position="583"/>
        <end position="601"/>
    </location>
</feature>
<evidence type="ECO:0000256" key="2">
    <source>
        <dbReference type="SAM" id="MobiDB-lite"/>
    </source>
</evidence>
<gene>
    <name evidence="3" type="ORF">A1O5_09380</name>
</gene>
<reference evidence="3 4" key="1">
    <citation type="submission" date="2013-03" db="EMBL/GenBank/DDBJ databases">
        <title>The Genome Sequence of Cladophialophora psammophila CBS 110553.</title>
        <authorList>
            <consortium name="The Broad Institute Genomics Platform"/>
            <person name="Cuomo C."/>
            <person name="de Hoog S."/>
            <person name="Gorbushina A."/>
            <person name="Walker B."/>
            <person name="Young S.K."/>
            <person name="Zeng Q."/>
            <person name="Gargeya S."/>
            <person name="Fitzgerald M."/>
            <person name="Haas B."/>
            <person name="Abouelleil A."/>
            <person name="Allen A.W."/>
            <person name="Alvarado L."/>
            <person name="Arachchi H.M."/>
            <person name="Berlin A.M."/>
            <person name="Chapman S.B."/>
            <person name="Gainer-Dewar J."/>
            <person name="Goldberg J."/>
            <person name="Griggs A."/>
            <person name="Gujja S."/>
            <person name="Hansen M."/>
            <person name="Howarth C."/>
            <person name="Imamovic A."/>
            <person name="Ireland A."/>
            <person name="Larimer J."/>
            <person name="McCowan C."/>
            <person name="Murphy C."/>
            <person name="Pearson M."/>
            <person name="Poon T.W."/>
            <person name="Priest M."/>
            <person name="Roberts A."/>
            <person name="Saif S."/>
            <person name="Shea T."/>
            <person name="Sisk P."/>
            <person name="Sykes S."/>
            <person name="Wortman J."/>
            <person name="Nusbaum C."/>
            <person name="Birren B."/>
        </authorList>
    </citation>
    <scope>NUCLEOTIDE SEQUENCE [LARGE SCALE GENOMIC DNA]</scope>
    <source>
        <strain evidence="3 4">CBS 110553</strain>
    </source>
</reference>
<accession>W9WGY1</accession>
<feature type="region of interest" description="Disordered" evidence="2">
    <location>
        <begin position="438"/>
        <end position="472"/>
    </location>
</feature>
<dbReference type="Proteomes" id="UP000019471">
    <property type="component" value="Unassembled WGS sequence"/>
</dbReference>
<dbReference type="AlphaFoldDB" id="W9WGY1"/>
<protein>
    <submittedName>
        <fullName evidence="3">Uncharacterized protein</fullName>
    </submittedName>
</protein>
<sequence length="614" mass="67244">MQDAYLKSQGERIANQETRALEHDAQLRAISSVLDTFRATLEEIKISIGELKSQTSVPRLDKPTHIDFIGTLQKTISTMKTAQSNAQELEELRAENAALKAKWDIVQSAMNTATRQPSSGSLYKVSHGNTLRKRKRDSDVPKPSATVPSDGAMQNRSQYSEDFSSSAQMPTPQSSSHSDRHDSNSSRTSTPEQGQAGFNSHRMPQCSNEHTSEDHVLPPMAPSQRNLRNRLPSNHTRDIETASSAVHSTPVANVGTVAKATAMISDVQETQQLLSSGLVEGSLRSSGQADECEELVLAERATGSMNDEAQPQKDEDANSLDDSGQLPDNNDEPQMDIDLVDASELQSSTRETDEFGGDDQDRSSNSFDTLADGAASKNVAASLEASSADDGSTQSAPAGRTRSKTKVPSSQRNPDFIIMDRRSIAPEPAALRRILPRRIGAHQRPQFEHATPESIKQNLRNSGKAKGQRQLKPHIQTTTKILHNELKELGLEDWIEKDKDTPEYKKAVEEARGRKREQTRLATLASRGISLPGASTDDEQPETAPSLKEPFVQPPKALVDVDNEQAGGRPVLSASGVAARKAKGMDLRKTKREQRAEEIRRRDLLAKAAMDMND</sequence>
<feature type="compositionally biased region" description="Polar residues" evidence="2">
    <location>
        <begin position="152"/>
        <end position="173"/>
    </location>
</feature>
<proteinExistence type="predicted"/>
<keyword evidence="4" id="KW-1185">Reference proteome</keyword>
<evidence type="ECO:0000256" key="1">
    <source>
        <dbReference type="SAM" id="Coils"/>
    </source>
</evidence>
<keyword evidence="1" id="KW-0175">Coiled coil</keyword>
<name>W9WGY1_9EURO</name>
<dbReference type="EMBL" id="AMGX01000016">
    <property type="protein sequence ID" value="EXJ67367.1"/>
    <property type="molecule type" value="Genomic_DNA"/>
</dbReference>
<evidence type="ECO:0000313" key="4">
    <source>
        <dbReference type="Proteomes" id="UP000019471"/>
    </source>
</evidence>
<dbReference type="RefSeq" id="XP_007748149.1">
    <property type="nucleotide sequence ID" value="XM_007749959.1"/>
</dbReference>